<comment type="caution">
    <text evidence="2">The sequence shown here is derived from an EMBL/GenBank/DDBJ whole genome shotgun (WGS) entry which is preliminary data.</text>
</comment>
<gene>
    <name evidence="2" type="ORF">COU13_00905</name>
</gene>
<dbReference type="Proteomes" id="UP000230706">
    <property type="component" value="Unassembled WGS sequence"/>
</dbReference>
<dbReference type="Gene3D" id="3.40.50.150">
    <property type="entry name" value="Vaccinia Virus protein VP39"/>
    <property type="match status" value="1"/>
</dbReference>
<dbReference type="SUPFAM" id="SSF53335">
    <property type="entry name" value="S-adenosyl-L-methionine-dependent methyltransferases"/>
    <property type="match status" value="1"/>
</dbReference>
<accession>A0A2H0UJ48</accession>
<evidence type="ECO:0000313" key="2">
    <source>
        <dbReference type="EMBL" id="PIR86429.1"/>
    </source>
</evidence>
<evidence type="ECO:0000259" key="1">
    <source>
        <dbReference type="Pfam" id="PF12147"/>
    </source>
</evidence>
<proteinExistence type="predicted"/>
<dbReference type="CDD" id="cd02440">
    <property type="entry name" value="AdoMet_MTases"/>
    <property type="match status" value="1"/>
</dbReference>
<dbReference type="InterPro" id="IPR022744">
    <property type="entry name" value="MeTrfase_dom_put"/>
</dbReference>
<dbReference type="Pfam" id="PF12147">
    <property type="entry name" value="Methyltransf_20"/>
    <property type="match status" value="1"/>
</dbReference>
<name>A0A2H0UJ48_9BACT</name>
<organism evidence="2 3">
    <name type="scientific">Candidatus Kaiserbacteria bacterium CG10_big_fil_rev_8_21_14_0_10_43_70</name>
    <dbReference type="NCBI Taxonomy" id="1974605"/>
    <lineage>
        <taxon>Bacteria</taxon>
        <taxon>Candidatus Kaiseribacteriota</taxon>
    </lineage>
</organism>
<dbReference type="AlphaFoldDB" id="A0A2H0UJ48"/>
<feature type="domain" description="Methyltransferase" evidence="1">
    <location>
        <begin position="87"/>
        <end position="317"/>
    </location>
</feature>
<evidence type="ECO:0000313" key="3">
    <source>
        <dbReference type="Proteomes" id="UP000230706"/>
    </source>
</evidence>
<reference evidence="3" key="1">
    <citation type="submission" date="2017-09" db="EMBL/GenBank/DDBJ databases">
        <title>Depth-based differentiation of microbial function through sediment-hosted aquifers and enrichment of novel symbionts in the deep terrestrial subsurface.</title>
        <authorList>
            <person name="Probst A.J."/>
            <person name="Ladd B."/>
            <person name="Jarett J.K."/>
            <person name="Geller-Mcgrath D.E."/>
            <person name="Sieber C.M.K."/>
            <person name="Emerson J.B."/>
            <person name="Anantharaman K."/>
            <person name="Thomas B.C."/>
            <person name="Malmstrom R."/>
            <person name="Stieglmeier M."/>
            <person name="Klingl A."/>
            <person name="Woyke T."/>
            <person name="Ryan C.M."/>
            <person name="Banfield J.F."/>
        </authorList>
    </citation>
    <scope>NUCLEOTIDE SEQUENCE [LARGE SCALE GENOMIC DNA]</scope>
</reference>
<dbReference type="EMBL" id="PFBF01000018">
    <property type="protein sequence ID" value="PIR86429.1"/>
    <property type="molecule type" value="Genomic_DNA"/>
</dbReference>
<protein>
    <recommendedName>
        <fullName evidence="1">Methyltransferase domain-containing protein</fullName>
    </recommendedName>
</protein>
<dbReference type="InterPro" id="IPR029063">
    <property type="entry name" value="SAM-dependent_MTases_sf"/>
</dbReference>
<sequence length="322" mass="36767">MAETTIVGRAKIARPARYVRSKVSTEIFEHTVWPYRLVLPFMVVTALYVHAKKFFLSLNDQYPAINCWYVDGLSKNSRRVKEGSAKWQALDACYNFSHGEGKNWFTRTLDMFWMNVRNAQAVRNRLIIAREELCRAIINQANNSPNREVKILSLAAGSAQAVIEALSALRRSQNVHIRAVLIDQDETALAHAEALARDCGVADLVETRLGDVLFFDRILGEFRPDIIEMMGLMDYLRDKLAVQLLRKIYRYLPEGGSFLTCHIHPNSEAYFLRQVVDWKMLYRTVGQFEDILVGGGFLDLSFRTERHNIHTVAIATKTAQAV</sequence>